<dbReference type="OrthoDB" id="10039976at2759"/>
<organism evidence="2 3">
    <name type="scientific">Sphaerosporella brunnea</name>
    <dbReference type="NCBI Taxonomy" id="1250544"/>
    <lineage>
        <taxon>Eukaryota</taxon>
        <taxon>Fungi</taxon>
        <taxon>Dikarya</taxon>
        <taxon>Ascomycota</taxon>
        <taxon>Pezizomycotina</taxon>
        <taxon>Pezizomycetes</taxon>
        <taxon>Pezizales</taxon>
        <taxon>Pyronemataceae</taxon>
        <taxon>Sphaerosporella</taxon>
    </lineage>
</organism>
<dbReference type="PROSITE" id="PS51186">
    <property type="entry name" value="GNAT"/>
    <property type="match status" value="1"/>
</dbReference>
<accession>A0A5J5EBX3</accession>
<name>A0A5J5EBX3_9PEZI</name>
<gene>
    <name evidence="2" type="ORF">FN846DRAFT_914556</name>
</gene>
<protein>
    <recommendedName>
        <fullName evidence="1">N-acetyltransferase domain-containing protein</fullName>
    </recommendedName>
</protein>
<feature type="domain" description="N-acetyltransferase" evidence="1">
    <location>
        <begin position="78"/>
        <end position="162"/>
    </location>
</feature>
<dbReference type="InParanoid" id="A0A5J5EBX3"/>
<comment type="caution">
    <text evidence="2">The sequence shown here is derived from an EMBL/GenBank/DDBJ whole genome shotgun (WGS) entry which is preliminary data.</text>
</comment>
<keyword evidence="3" id="KW-1185">Reference proteome</keyword>
<dbReference type="PANTHER" id="PTHR43233:SF1">
    <property type="entry name" value="FAMILY N-ACETYLTRANSFERASE, PUTATIVE (AFU_ORTHOLOGUE AFUA_6G03350)-RELATED"/>
    <property type="match status" value="1"/>
</dbReference>
<dbReference type="CDD" id="cd04301">
    <property type="entry name" value="NAT_SF"/>
    <property type="match status" value="1"/>
</dbReference>
<evidence type="ECO:0000259" key="1">
    <source>
        <dbReference type="PROSITE" id="PS51186"/>
    </source>
</evidence>
<evidence type="ECO:0000313" key="3">
    <source>
        <dbReference type="Proteomes" id="UP000326924"/>
    </source>
</evidence>
<reference evidence="2 3" key="1">
    <citation type="submission" date="2019-09" db="EMBL/GenBank/DDBJ databases">
        <title>Draft genome of the ectomycorrhizal ascomycete Sphaerosporella brunnea.</title>
        <authorList>
            <consortium name="DOE Joint Genome Institute"/>
            <person name="Benucci G.M."/>
            <person name="Marozzi G."/>
            <person name="Antonielli L."/>
            <person name="Sanchez S."/>
            <person name="Marco P."/>
            <person name="Wang X."/>
            <person name="Falini L.B."/>
            <person name="Barry K."/>
            <person name="Haridas S."/>
            <person name="Lipzen A."/>
            <person name="Labutti K."/>
            <person name="Grigoriev I.V."/>
            <person name="Murat C."/>
            <person name="Martin F."/>
            <person name="Albertini E."/>
            <person name="Donnini D."/>
            <person name="Bonito G."/>
        </authorList>
    </citation>
    <scope>NUCLEOTIDE SEQUENCE [LARGE SCALE GENOMIC DNA]</scope>
    <source>
        <strain evidence="2 3">Sb_GMNB300</strain>
    </source>
</reference>
<dbReference type="InterPro" id="IPR053144">
    <property type="entry name" value="Acetyltransferase_Butenolide"/>
</dbReference>
<dbReference type="AlphaFoldDB" id="A0A5J5EBX3"/>
<dbReference type="SUPFAM" id="SSF55729">
    <property type="entry name" value="Acyl-CoA N-acyltransferases (Nat)"/>
    <property type="match status" value="1"/>
</dbReference>
<dbReference type="Proteomes" id="UP000326924">
    <property type="component" value="Unassembled WGS sequence"/>
</dbReference>
<proteinExistence type="predicted"/>
<evidence type="ECO:0000313" key="2">
    <source>
        <dbReference type="EMBL" id="KAA8893035.1"/>
    </source>
</evidence>
<dbReference type="InterPro" id="IPR000182">
    <property type="entry name" value="GNAT_dom"/>
</dbReference>
<dbReference type="EMBL" id="VXIS01000520">
    <property type="protein sequence ID" value="KAA8893035.1"/>
    <property type="molecule type" value="Genomic_DNA"/>
</dbReference>
<sequence length="203" mass="23078">MPDPKPPPQYVIKTHEHFLTSTDPSLLDVAEVHAYISERSYWGRGIPYSIMQRALENSLVVGLYDTSMDRGDGRWKQVGFGRWVTDQATFAYLSDVFVVEEYQGRGLGKWLVECLMSLPQLETLRRLLLITGGAEQLYQKYAGFRIVTPGTGVYTYMEIVRSTEELYGSIAKEEVRVEVHMGMESGDGKTLMERLEEGRLLAN</sequence>
<dbReference type="InterPro" id="IPR016181">
    <property type="entry name" value="Acyl_CoA_acyltransferase"/>
</dbReference>
<dbReference type="GO" id="GO:0016747">
    <property type="term" value="F:acyltransferase activity, transferring groups other than amino-acyl groups"/>
    <property type="evidence" value="ECO:0007669"/>
    <property type="project" value="InterPro"/>
</dbReference>
<dbReference type="Gene3D" id="3.40.630.30">
    <property type="match status" value="1"/>
</dbReference>
<dbReference type="PANTHER" id="PTHR43233">
    <property type="entry name" value="FAMILY N-ACETYLTRANSFERASE, PUTATIVE (AFU_ORTHOLOGUE AFUA_6G03350)-RELATED"/>
    <property type="match status" value="1"/>
</dbReference>
<dbReference type="Pfam" id="PF13508">
    <property type="entry name" value="Acetyltransf_7"/>
    <property type="match status" value="1"/>
</dbReference>